<dbReference type="GO" id="GO:0030295">
    <property type="term" value="F:protein kinase activator activity"/>
    <property type="evidence" value="ECO:0007669"/>
    <property type="project" value="TreeGrafter"/>
</dbReference>
<dbReference type="EMBL" id="UOFY01000042">
    <property type="protein sequence ID" value="VAX09858.1"/>
    <property type="molecule type" value="Genomic_DNA"/>
</dbReference>
<dbReference type="SUPFAM" id="SSF55804">
    <property type="entry name" value="Phoshotransferase/anion transport protein"/>
    <property type="match status" value="1"/>
</dbReference>
<dbReference type="InterPro" id="IPR051541">
    <property type="entry name" value="PTS_SugarTrans_NitroReg"/>
</dbReference>
<dbReference type="CDD" id="cd00211">
    <property type="entry name" value="PTS_IIA_fru"/>
    <property type="match status" value="1"/>
</dbReference>
<name>A0A3B1BES9_9ZZZZ</name>
<dbReference type="PANTHER" id="PTHR47738">
    <property type="entry name" value="PTS SYSTEM FRUCTOSE-LIKE EIIA COMPONENT-RELATED"/>
    <property type="match status" value="1"/>
</dbReference>
<organism evidence="2">
    <name type="scientific">hydrothermal vent metagenome</name>
    <dbReference type="NCBI Taxonomy" id="652676"/>
    <lineage>
        <taxon>unclassified sequences</taxon>
        <taxon>metagenomes</taxon>
        <taxon>ecological metagenomes</taxon>
    </lineage>
</organism>
<protein>
    <submittedName>
        <fullName evidence="2">PTS IIA-like nitrogen-regulatory protein PtsN</fullName>
    </submittedName>
</protein>
<dbReference type="GO" id="GO:0009401">
    <property type="term" value="P:phosphoenolpyruvate-dependent sugar phosphotransferase system"/>
    <property type="evidence" value="ECO:0007669"/>
    <property type="project" value="InterPro"/>
</dbReference>
<accession>A0A3B1BES9</accession>
<evidence type="ECO:0000259" key="1">
    <source>
        <dbReference type="PROSITE" id="PS51094"/>
    </source>
</evidence>
<dbReference type="InterPro" id="IPR002178">
    <property type="entry name" value="PTS_EIIA_type-2_dom"/>
</dbReference>
<gene>
    <name evidence="2" type="ORF">MNBD_GAMMA25-1314</name>
</gene>
<dbReference type="NCBIfam" id="TIGR01419">
    <property type="entry name" value="nitro_reg_IIA"/>
    <property type="match status" value="1"/>
</dbReference>
<proteinExistence type="predicted"/>
<dbReference type="PROSITE" id="PS00372">
    <property type="entry name" value="PTS_EIIA_TYPE_2_HIS"/>
    <property type="match status" value="1"/>
</dbReference>
<dbReference type="InterPro" id="IPR016152">
    <property type="entry name" value="PTrfase/Anion_transptr"/>
</dbReference>
<evidence type="ECO:0000313" key="2">
    <source>
        <dbReference type="EMBL" id="VAX09858.1"/>
    </source>
</evidence>
<dbReference type="Pfam" id="PF00359">
    <property type="entry name" value="PTS_EIIA_2"/>
    <property type="match status" value="1"/>
</dbReference>
<dbReference type="GO" id="GO:0008982">
    <property type="term" value="F:protein-N(PI)-phosphohistidine-sugar phosphotransferase activity"/>
    <property type="evidence" value="ECO:0007669"/>
    <property type="project" value="InterPro"/>
</dbReference>
<dbReference type="PROSITE" id="PS51094">
    <property type="entry name" value="PTS_EIIA_TYPE_2"/>
    <property type="match status" value="1"/>
</dbReference>
<dbReference type="Gene3D" id="3.40.930.10">
    <property type="entry name" value="Mannitol-specific EII, Chain A"/>
    <property type="match status" value="1"/>
</dbReference>
<dbReference type="InterPro" id="IPR006320">
    <property type="entry name" value="PTS_Nitro_regul"/>
</dbReference>
<feature type="domain" description="PTS EIIA type-2" evidence="1">
    <location>
        <begin position="5"/>
        <end position="149"/>
    </location>
</feature>
<dbReference type="PANTHER" id="PTHR47738:SF1">
    <property type="entry name" value="NITROGEN REGULATORY PROTEIN"/>
    <property type="match status" value="1"/>
</dbReference>
<reference evidence="2" key="1">
    <citation type="submission" date="2018-06" db="EMBL/GenBank/DDBJ databases">
        <authorList>
            <person name="Zhirakovskaya E."/>
        </authorList>
    </citation>
    <scope>NUCLEOTIDE SEQUENCE</scope>
</reference>
<dbReference type="AlphaFoldDB" id="A0A3B1BES9"/>
<sequence>MQLSDLLGKDRIACNVDAHSKKRALEILSQLLAREQQYATADNIFDSLLSRERLGSTGIGYGVAIPHGRVKNTRQASAAFIQLAEGIDFDAIDKKPVDLMFALLVPEESTDEHLEILSELATLFSEQHFRDKVRQAGSIDKIYLLIKGQQQTPA</sequence>